<accession>A0ABP2T8F7</accession>
<keyword evidence="2" id="KW-1185">Reference proteome</keyword>
<gene>
    <name evidence="1" type="ORF">LEP1GSC035_3962</name>
</gene>
<proteinExistence type="predicted"/>
<evidence type="ECO:0000313" key="2">
    <source>
        <dbReference type="Proteomes" id="UP000012099"/>
    </source>
</evidence>
<reference evidence="1 2" key="1">
    <citation type="submission" date="2013-01" db="EMBL/GenBank/DDBJ databases">
        <authorList>
            <person name="Harkins D.M."/>
            <person name="Durkin A.S."/>
            <person name="Brinkac L.M."/>
            <person name="Haft D.H."/>
            <person name="Selengut J.D."/>
            <person name="Sanka R."/>
            <person name="DePew J."/>
            <person name="Purushe J."/>
            <person name="Whelen A.C."/>
            <person name="Vinetz J.M."/>
            <person name="Sutton G.G."/>
            <person name="Nierman W.C."/>
            <person name="Fouts D.E."/>
        </authorList>
    </citation>
    <scope>NUCLEOTIDE SEQUENCE [LARGE SCALE GENOMIC DNA]</scope>
    <source>
        <strain evidence="1 2">2007001578</strain>
    </source>
</reference>
<name>A0ABP2T8F7_9LEPT</name>
<protein>
    <submittedName>
        <fullName evidence="1">Uncharacterized protein</fullName>
    </submittedName>
</protein>
<evidence type="ECO:0000313" key="1">
    <source>
        <dbReference type="EMBL" id="EMN00127.1"/>
    </source>
</evidence>
<dbReference type="EMBL" id="AHMH02000103">
    <property type="protein sequence ID" value="EMN00127.1"/>
    <property type="molecule type" value="Genomic_DNA"/>
</dbReference>
<sequence>MYLNEMASESSTLRWKGGEIFIREKEYNRQIYFRIGNLTQQITHFANWETIEQIFLSPDQKSLVVYHRAHKKNFYRLTLFYLEKLKQKIVRSIRPGMVCRNLF</sequence>
<dbReference type="Proteomes" id="UP000012099">
    <property type="component" value="Unassembled WGS sequence"/>
</dbReference>
<comment type="caution">
    <text evidence="1">The sequence shown here is derived from an EMBL/GenBank/DDBJ whole genome shotgun (WGS) entry which is preliminary data.</text>
</comment>
<organism evidence="1 2">
    <name type="scientific">Leptospira noguchii str. 2007001578</name>
    <dbReference type="NCBI Taxonomy" id="1049974"/>
    <lineage>
        <taxon>Bacteria</taxon>
        <taxon>Pseudomonadati</taxon>
        <taxon>Spirochaetota</taxon>
        <taxon>Spirochaetia</taxon>
        <taxon>Leptospirales</taxon>
        <taxon>Leptospiraceae</taxon>
        <taxon>Leptospira</taxon>
    </lineage>
</organism>